<protein>
    <submittedName>
        <fullName evidence="5">Alpha/beta hydrolase</fullName>
    </submittedName>
</protein>
<dbReference type="Gene3D" id="3.40.50.1820">
    <property type="entry name" value="alpha/beta hydrolase"/>
    <property type="match status" value="1"/>
</dbReference>
<evidence type="ECO:0000256" key="1">
    <source>
        <dbReference type="ARBA" id="ARBA00010088"/>
    </source>
</evidence>
<dbReference type="OrthoDB" id="7616518at2"/>
<sequence>MVLKLAALVAVMAVAGCAFVDHRADRREAQAVQAHPPLGQFVEVEGKRVHALVSGSGPDLVLIHGASGNLRDMAFDLIDQLDERYRVIAFDRPGLGYSDPIDGAADDVFTTRADSVAAQARLLQAAAAELGAERPIVLGHSFGGAVAMAWALERPEAIAAVVDVSGATMPWESGLGTLYQINGTALGGAVVPPLITAFAPEAMVEETVEAVFAPNPVPEGYADFVGAGLAIRRDSLRVNARQVAGLLPQVARMRERYASIDLPVEIVHGVADTIVPLEVHSARLAELIPGANLRVLENVGHMPHHTTPLEVVAAIDRAAARAGLR</sequence>
<evidence type="ECO:0000313" key="5">
    <source>
        <dbReference type="EMBL" id="PHP29011.1"/>
    </source>
</evidence>
<comment type="caution">
    <text evidence="5">The sequence shown here is derived from an EMBL/GenBank/DDBJ whole genome shotgun (WGS) entry which is preliminary data.</text>
</comment>
<dbReference type="RefSeq" id="WP_099273149.1">
    <property type="nucleotide sequence ID" value="NZ_KZ304951.1"/>
</dbReference>
<dbReference type="InterPro" id="IPR029058">
    <property type="entry name" value="AB_hydrolase_fold"/>
</dbReference>
<feature type="chain" id="PRO_5013820726" evidence="3">
    <location>
        <begin position="21"/>
        <end position="325"/>
    </location>
</feature>
<dbReference type="GO" id="GO:0008233">
    <property type="term" value="F:peptidase activity"/>
    <property type="evidence" value="ECO:0007669"/>
    <property type="project" value="InterPro"/>
</dbReference>
<dbReference type="PANTHER" id="PTHR43798:SF33">
    <property type="entry name" value="HYDROLASE, PUTATIVE (AFU_ORTHOLOGUE AFUA_2G14860)-RELATED"/>
    <property type="match status" value="1"/>
</dbReference>
<dbReference type="EMBL" id="NQWH01000003">
    <property type="protein sequence ID" value="PHP29011.1"/>
    <property type="molecule type" value="Genomic_DNA"/>
</dbReference>
<feature type="domain" description="AB hydrolase-1" evidence="4">
    <location>
        <begin position="60"/>
        <end position="314"/>
    </location>
</feature>
<reference evidence="5 6" key="1">
    <citation type="submission" date="2017-08" db="EMBL/GenBank/DDBJ databases">
        <title>Draft Genome Sequence of Loktanella cinnabarina Strain XM1, Isolated from Coastal Surface Water.</title>
        <authorList>
            <person name="Ma R."/>
            <person name="Wang J."/>
            <person name="Wang Q."/>
            <person name="Ma Z."/>
            <person name="Li J."/>
            <person name="Chen L."/>
        </authorList>
    </citation>
    <scope>NUCLEOTIDE SEQUENCE [LARGE SCALE GENOMIC DNA]</scope>
    <source>
        <strain evidence="5 6">XM1</strain>
    </source>
</reference>
<dbReference type="GO" id="GO:0016020">
    <property type="term" value="C:membrane"/>
    <property type="evidence" value="ECO:0007669"/>
    <property type="project" value="TreeGrafter"/>
</dbReference>
<dbReference type="Pfam" id="PF12697">
    <property type="entry name" value="Abhydrolase_6"/>
    <property type="match status" value="1"/>
</dbReference>
<dbReference type="GO" id="GO:0006508">
    <property type="term" value="P:proteolysis"/>
    <property type="evidence" value="ECO:0007669"/>
    <property type="project" value="InterPro"/>
</dbReference>
<evidence type="ECO:0000259" key="4">
    <source>
        <dbReference type="Pfam" id="PF12697"/>
    </source>
</evidence>
<keyword evidence="6" id="KW-1185">Reference proteome</keyword>
<dbReference type="InterPro" id="IPR050266">
    <property type="entry name" value="AB_hydrolase_sf"/>
</dbReference>
<dbReference type="PRINTS" id="PR00111">
    <property type="entry name" value="ABHYDROLASE"/>
</dbReference>
<dbReference type="SUPFAM" id="SSF53474">
    <property type="entry name" value="alpha/beta-Hydrolases"/>
    <property type="match status" value="1"/>
</dbReference>
<dbReference type="InterPro" id="IPR000073">
    <property type="entry name" value="AB_hydrolase_1"/>
</dbReference>
<comment type="similarity">
    <text evidence="1">Belongs to the peptidase S33 family.</text>
</comment>
<feature type="signal peptide" evidence="3">
    <location>
        <begin position="1"/>
        <end position="20"/>
    </location>
</feature>
<evidence type="ECO:0000313" key="6">
    <source>
        <dbReference type="Proteomes" id="UP000221860"/>
    </source>
</evidence>
<evidence type="ECO:0000256" key="3">
    <source>
        <dbReference type="SAM" id="SignalP"/>
    </source>
</evidence>
<dbReference type="InterPro" id="IPR002410">
    <property type="entry name" value="Peptidase_S33"/>
</dbReference>
<organism evidence="5 6">
    <name type="scientific">Limimaricola cinnabarinus</name>
    <dbReference type="NCBI Taxonomy" id="1125964"/>
    <lineage>
        <taxon>Bacteria</taxon>
        <taxon>Pseudomonadati</taxon>
        <taxon>Pseudomonadota</taxon>
        <taxon>Alphaproteobacteria</taxon>
        <taxon>Rhodobacterales</taxon>
        <taxon>Paracoccaceae</taxon>
        <taxon>Limimaricola</taxon>
    </lineage>
</organism>
<dbReference type="PROSITE" id="PS51257">
    <property type="entry name" value="PROKAR_LIPOPROTEIN"/>
    <property type="match status" value="1"/>
</dbReference>
<accession>A0A2G1MJT5</accession>
<gene>
    <name evidence="5" type="ORF">CJ301_00530</name>
</gene>
<keyword evidence="3" id="KW-0732">Signal</keyword>
<dbReference type="Proteomes" id="UP000221860">
    <property type="component" value="Unassembled WGS sequence"/>
</dbReference>
<dbReference type="PRINTS" id="PR00793">
    <property type="entry name" value="PROAMNOPTASE"/>
</dbReference>
<keyword evidence="2 5" id="KW-0378">Hydrolase</keyword>
<name>A0A2G1MJT5_9RHOB</name>
<proteinExistence type="inferred from homology"/>
<evidence type="ECO:0000256" key="2">
    <source>
        <dbReference type="ARBA" id="ARBA00022801"/>
    </source>
</evidence>
<dbReference type="PANTHER" id="PTHR43798">
    <property type="entry name" value="MONOACYLGLYCEROL LIPASE"/>
    <property type="match status" value="1"/>
</dbReference>
<dbReference type="AlphaFoldDB" id="A0A2G1MJT5"/>